<dbReference type="InterPro" id="IPR026265">
    <property type="entry name" value="LptC"/>
</dbReference>
<dbReference type="NCBIfam" id="TIGR04409">
    <property type="entry name" value="LptC_YrbK"/>
    <property type="match status" value="1"/>
</dbReference>
<evidence type="ECO:0000313" key="1">
    <source>
        <dbReference type="EMBL" id="GEQ85354.1"/>
    </source>
</evidence>
<dbReference type="OrthoDB" id="1427074at2"/>
<reference evidence="1 2" key="1">
    <citation type="submission" date="2019-08" db="EMBL/GenBank/DDBJ databases">
        <title>Ulvibacter marinistellae sp. nov., isolated from a starfish, Patiria pectinifera.</title>
        <authorList>
            <person name="Kawano K."/>
            <person name="Ushijima N."/>
            <person name="Kihara M."/>
            <person name="Itoh H."/>
        </authorList>
    </citation>
    <scope>NUCLEOTIDE SEQUENCE [LARGE SCALE GENOMIC DNA]</scope>
    <source>
        <strain evidence="1 2">KK4</strain>
    </source>
</reference>
<keyword evidence="2" id="KW-1185">Reference proteome</keyword>
<dbReference type="Proteomes" id="UP000326994">
    <property type="component" value="Unassembled WGS sequence"/>
</dbReference>
<accession>A0A5J4FW47</accession>
<gene>
    <name evidence="1" type="ORF">ULMS_08620</name>
</gene>
<dbReference type="GO" id="GO:0015221">
    <property type="term" value="F:lipopolysaccharide transmembrane transporter activity"/>
    <property type="evidence" value="ECO:0007669"/>
    <property type="project" value="InterPro"/>
</dbReference>
<dbReference type="Pfam" id="PF06835">
    <property type="entry name" value="LptC"/>
    <property type="match status" value="1"/>
</dbReference>
<sequence length="189" mass="21852">MILKSHIYKSVMAILMVITLFACDNNYKNKQKLSISDMEPLAIGVDINVKYTDSGKVMTNLLSKKLLDYSNYSFPYQEFPEGVEVRFWEDEKMSTVTADYAIRYEETGIIDMRENVKIITSDSLTLSASQLYWDQNNEWVFTDQPYQIKFKDGSYNDGGQFDSSQDFTEFISLKNKGVQLIDKQETDAK</sequence>
<evidence type="ECO:0000313" key="2">
    <source>
        <dbReference type="Proteomes" id="UP000326994"/>
    </source>
</evidence>
<organism evidence="1 2">
    <name type="scientific">Patiriisocius marinistellae</name>
    <dbReference type="NCBI Taxonomy" id="2494560"/>
    <lineage>
        <taxon>Bacteria</taxon>
        <taxon>Pseudomonadati</taxon>
        <taxon>Bacteroidota</taxon>
        <taxon>Flavobacteriia</taxon>
        <taxon>Flavobacteriales</taxon>
        <taxon>Flavobacteriaceae</taxon>
        <taxon>Patiriisocius</taxon>
    </lineage>
</organism>
<name>A0A5J4FW47_9FLAO</name>
<dbReference type="EMBL" id="BKCF01000001">
    <property type="protein sequence ID" value="GEQ85354.1"/>
    <property type="molecule type" value="Genomic_DNA"/>
</dbReference>
<dbReference type="GO" id="GO:0005886">
    <property type="term" value="C:plasma membrane"/>
    <property type="evidence" value="ECO:0007669"/>
    <property type="project" value="InterPro"/>
</dbReference>
<dbReference type="PROSITE" id="PS51257">
    <property type="entry name" value="PROKAR_LIPOPROTEIN"/>
    <property type="match status" value="1"/>
</dbReference>
<dbReference type="RefSeq" id="WP_151893279.1">
    <property type="nucleotide sequence ID" value="NZ_BKCF01000001.1"/>
</dbReference>
<dbReference type="AlphaFoldDB" id="A0A5J4FW47"/>
<proteinExistence type="predicted"/>
<comment type="caution">
    <text evidence="1">The sequence shown here is derived from an EMBL/GenBank/DDBJ whole genome shotgun (WGS) entry which is preliminary data.</text>
</comment>
<protein>
    <submittedName>
        <fullName evidence="1">LPS export ABC transporter periplasmic protein LptC</fullName>
    </submittedName>
</protein>
<dbReference type="InterPro" id="IPR010664">
    <property type="entry name" value="LipoPS_assembly_LptC-rel"/>
</dbReference>